<evidence type="ECO:0000313" key="2">
    <source>
        <dbReference type="EMBL" id="KAK1333456.1"/>
    </source>
</evidence>
<organism evidence="2 3">
    <name type="scientific">Cnephaeus nilssonii</name>
    <name type="common">Northern bat</name>
    <name type="synonym">Eptesicus nilssonii</name>
    <dbReference type="NCBI Taxonomy" id="3371016"/>
    <lineage>
        <taxon>Eukaryota</taxon>
        <taxon>Metazoa</taxon>
        <taxon>Chordata</taxon>
        <taxon>Craniata</taxon>
        <taxon>Vertebrata</taxon>
        <taxon>Euteleostomi</taxon>
        <taxon>Mammalia</taxon>
        <taxon>Eutheria</taxon>
        <taxon>Laurasiatheria</taxon>
        <taxon>Chiroptera</taxon>
        <taxon>Yangochiroptera</taxon>
        <taxon>Vespertilionidae</taxon>
        <taxon>Cnephaeus</taxon>
    </lineage>
</organism>
<sequence length="89" mass="9217">MRAGLPEAPGSAARAVFSAFPRSELQVLHVAPAGRSPRACSAPCPRRTRPDQQAASASRPAVRSSPRWSWGVGAQSCLRAAGALVAGPR</sequence>
<feature type="compositionally biased region" description="Low complexity" evidence="1">
    <location>
        <begin position="54"/>
        <end position="68"/>
    </location>
</feature>
<dbReference type="EMBL" id="JAULJE010000016">
    <property type="protein sequence ID" value="KAK1333456.1"/>
    <property type="molecule type" value="Genomic_DNA"/>
</dbReference>
<proteinExistence type="predicted"/>
<evidence type="ECO:0000313" key="3">
    <source>
        <dbReference type="Proteomes" id="UP001177744"/>
    </source>
</evidence>
<name>A0AA40HMS1_CNENI</name>
<dbReference type="Proteomes" id="UP001177744">
    <property type="component" value="Unassembled WGS sequence"/>
</dbReference>
<evidence type="ECO:0000256" key="1">
    <source>
        <dbReference type="SAM" id="MobiDB-lite"/>
    </source>
</evidence>
<protein>
    <submittedName>
        <fullName evidence="2">Uncharacterized protein</fullName>
    </submittedName>
</protein>
<reference evidence="2" key="1">
    <citation type="submission" date="2023-06" db="EMBL/GenBank/DDBJ databases">
        <title>Reference genome for the Northern bat (Eptesicus nilssonii), a most northern bat species.</title>
        <authorList>
            <person name="Laine V.N."/>
            <person name="Pulliainen A.T."/>
            <person name="Lilley T.M."/>
        </authorList>
    </citation>
    <scope>NUCLEOTIDE SEQUENCE</scope>
    <source>
        <strain evidence="2">BLF_Eptnil</strain>
        <tissue evidence="2">Kidney</tissue>
    </source>
</reference>
<gene>
    <name evidence="2" type="ORF">QTO34_005840</name>
</gene>
<feature type="region of interest" description="Disordered" evidence="1">
    <location>
        <begin position="36"/>
        <end position="68"/>
    </location>
</feature>
<comment type="caution">
    <text evidence="2">The sequence shown here is derived from an EMBL/GenBank/DDBJ whole genome shotgun (WGS) entry which is preliminary data.</text>
</comment>
<keyword evidence="3" id="KW-1185">Reference proteome</keyword>
<accession>A0AA40HMS1</accession>
<dbReference type="AlphaFoldDB" id="A0AA40HMS1"/>